<evidence type="ECO:0000313" key="1">
    <source>
        <dbReference type="EMBL" id="KAF7295418.1"/>
    </source>
</evidence>
<protein>
    <submittedName>
        <fullName evidence="1">Uncharacterized protein</fullName>
    </submittedName>
</protein>
<gene>
    <name evidence="1" type="ORF">MIND_01081400</name>
</gene>
<dbReference type="EMBL" id="JACAZF010000009">
    <property type="protein sequence ID" value="KAF7295418.1"/>
    <property type="molecule type" value="Genomic_DNA"/>
</dbReference>
<dbReference type="RefSeq" id="XP_037216781.1">
    <property type="nucleotide sequence ID" value="XM_037367387.1"/>
</dbReference>
<evidence type="ECO:0000313" key="2">
    <source>
        <dbReference type="Proteomes" id="UP000636479"/>
    </source>
</evidence>
<name>A0A8H6SAN3_9AGAR</name>
<organism evidence="1 2">
    <name type="scientific">Mycena indigotica</name>
    <dbReference type="NCBI Taxonomy" id="2126181"/>
    <lineage>
        <taxon>Eukaryota</taxon>
        <taxon>Fungi</taxon>
        <taxon>Dikarya</taxon>
        <taxon>Basidiomycota</taxon>
        <taxon>Agaricomycotina</taxon>
        <taxon>Agaricomycetes</taxon>
        <taxon>Agaricomycetidae</taxon>
        <taxon>Agaricales</taxon>
        <taxon>Marasmiineae</taxon>
        <taxon>Mycenaceae</taxon>
        <taxon>Mycena</taxon>
    </lineage>
</organism>
<sequence>MTSTTPFMARRRKTRFPTTRPFTDPPAMLGERVAEGLTPTYILAWKIDRRELCSASKLYRFVDSEYERCWLERLEKEDIEPLSVSRVWVDKCIYQDDDYDTFYFVLGTNHIKSDLALKPGCRDVRLAKAAFLDVWDPFDKTTDPGEPVWYRFGSYEFVES</sequence>
<dbReference type="AlphaFoldDB" id="A0A8H6SAN3"/>
<dbReference type="OrthoDB" id="2989856at2759"/>
<comment type="caution">
    <text evidence="1">The sequence shown here is derived from an EMBL/GenBank/DDBJ whole genome shotgun (WGS) entry which is preliminary data.</text>
</comment>
<accession>A0A8H6SAN3</accession>
<dbReference type="Proteomes" id="UP000636479">
    <property type="component" value="Unassembled WGS sequence"/>
</dbReference>
<proteinExistence type="predicted"/>
<dbReference type="GeneID" id="59349903"/>
<reference evidence="1" key="1">
    <citation type="submission" date="2020-05" db="EMBL/GenBank/DDBJ databases">
        <title>Mycena genomes resolve the evolution of fungal bioluminescence.</title>
        <authorList>
            <person name="Tsai I.J."/>
        </authorList>
    </citation>
    <scope>NUCLEOTIDE SEQUENCE</scope>
    <source>
        <strain evidence="1">171206Taipei</strain>
    </source>
</reference>
<keyword evidence="2" id="KW-1185">Reference proteome</keyword>